<dbReference type="GO" id="GO:0000215">
    <property type="term" value="F:tRNA 2'-phosphotransferase activity"/>
    <property type="evidence" value="ECO:0007669"/>
    <property type="project" value="UniProtKB-EC"/>
</dbReference>
<evidence type="ECO:0000256" key="1">
    <source>
        <dbReference type="ARBA" id="ARBA00003343"/>
    </source>
</evidence>
<keyword evidence="4" id="KW-0808">Transferase</keyword>
<comment type="similarity">
    <text evidence="2">Belongs to the KptA/TPT1 family.</text>
</comment>
<dbReference type="SUPFAM" id="SSF56399">
    <property type="entry name" value="ADP-ribosylation"/>
    <property type="match status" value="2"/>
</dbReference>
<evidence type="ECO:0000313" key="8">
    <source>
        <dbReference type="Proteomes" id="UP000728185"/>
    </source>
</evidence>
<evidence type="ECO:0000256" key="6">
    <source>
        <dbReference type="ARBA" id="ARBA00047949"/>
    </source>
</evidence>
<comment type="function">
    <text evidence="1">Catalyzes the last step of tRNA splicing, the transfer of the splice junction 2'-phosphate from ligated tRNA to NAD to produce ADP-ribose 1''-2'' cyclic phosphate.</text>
</comment>
<dbReference type="AlphaFoldDB" id="A0A8E0RIV9"/>
<dbReference type="PANTHER" id="PTHR12684:SF2">
    <property type="entry name" value="TRNA 2'-PHOSPHOTRANSFERASE 1"/>
    <property type="match status" value="1"/>
</dbReference>
<organism evidence="7 8">
    <name type="scientific">Fasciolopsis buskii</name>
    <dbReference type="NCBI Taxonomy" id="27845"/>
    <lineage>
        <taxon>Eukaryota</taxon>
        <taxon>Metazoa</taxon>
        <taxon>Spiralia</taxon>
        <taxon>Lophotrochozoa</taxon>
        <taxon>Platyhelminthes</taxon>
        <taxon>Trematoda</taxon>
        <taxon>Digenea</taxon>
        <taxon>Plagiorchiida</taxon>
        <taxon>Echinostomata</taxon>
        <taxon>Echinostomatoidea</taxon>
        <taxon>Fasciolidae</taxon>
        <taxon>Fasciolopsis</taxon>
    </lineage>
</organism>
<dbReference type="GO" id="GO:0006388">
    <property type="term" value="P:tRNA splicing, via endonucleolytic cleavage and ligation"/>
    <property type="evidence" value="ECO:0007669"/>
    <property type="project" value="TreeGrafter"/>
</dbReference>
<dbReference type="Proteomes" id="UP000728185">
    <property type="component" value="Unassembled WGS sequence"/>
</dbReference>
<evidence type="ECO:0000256" key="5">
    <source>
        <dbReference type="ARBA" id="ARBA00023027"/>
    </source>
</evidence>
<dbReference type="EC" id="2.7.1.160" evidence="3"/>
<gene>
    <name evidence="7" type="ORF">FBUS_03467</name>
</gene>
<comment type="caution">
    <text evidence="7">The sequence shown here is derived from an EMBL/GenBank/DDBJ whole genome shotgun (WGS) entry which is preliminary data.</text>
</comment>
<dbReference type="OrthoDB" id="419694at2759"/>
<evidence type="ECO:0000256" key="2">
    <source>
        <dbReference type="ARBA" id="ARBA00009836"/>
    </source>
</evidence>
<dbReference type="EMBL" id="LUCM01011685">
    <property type="protein sequence ID" value="KAA0183594.1"/>
    <property type="molecule type" value="Genomic_DNA"/>
</dbReference>
<evidence type="ECO:0000256" key="3">
    <source>
        <dbReference type="ARBA" id="ARBA00012007"/>
    </source>
</evidence>
<dbReference type="InterPro" id="IPR042080">
    <property type="entry name" value="RNA_2'-PTrans_N"/>
</dbReference>
<dbReference type="Pfam" id="PF01885">
    <property type="entry name" value="PTS_2-RNA"/>
    <property type="match status" value="1"/>
</dbReference>
<comment type="catalytic activity">
    <reaction evidence="6">
        <text>2'-phospho-[ligated tRNA] + NAD(+) = mature tRNA + ADP-alpha-D-ribose 1'',2''-cyclic phosphate + nicotinamide</text>
        <dbReference type="Rhea" id="RHEA:23324"/>
        <dbReference type="Rhea" id="RHEA-COMP:11106"/>
        <dbReference type="Rhea" id="RHEA-COMP:11107"/>
        <dbReference type="ChEBI" id="CHEBI:17154"/>
        <dbReference type="ChEBI" id="CHEBI:57540"/>
        <dbReference type="ChEBI" id="CHEBI:76596"/>
        <dbReference type="ChEBI" id="CHEBI:82883"/>
        <dbReference type="ChEBI" id="CHEBI:85027"/>
        <dbReference type="EC" id="2.7.1.160"/>
    </reaction>
</comment>
<reference evidence="7" key="1">
    <citation type="submission" date="2019-05" db="EMBL/GenBank/DDBJ databases">
        <title>Annotation for the trematode Fasciolopsis buski.</title>
        <authorList>
            <person name="Choi Y.-J."/>
        </authorList>
    </citation>
    <scope>NUCLEOTIDE SEQUENCE</scope>
    <source>
        <strain evidence="7">HT</strain>
        <tissue evidence="7">Whole worm</tissue>
    </source>
</reference>
<keyword evidence="5" id="KW-0520">NAD</keyword>
<accession>A0A8E0RIV9</accession>
<proteinExistence type="inferred from homology"/>
<dbReference type="Gene3D" id="3.20.170.30">
    <property type="match status" value="1"/>
</dbReference>
<keyword evidence="8" id="KW-1185">Reference proteome</keyword>
<feature type="non-terminal residue" evidence="7">
    <location>
        <position position="292"/>
    </location>
</feature>
<name>A0A8E0RIV9_9TREM</name>
<dbReference type="PANTHER" id="PTHR12684">
    <property type="entry name" value="PUTATIVE PHOSPHOTRANSFERASE"/>
    <property type="match status" value="1"/>
</dbReference>
<sequence>ILDRQLGLPERIGNLLEEVLRGTLKHEIVFTPLPADNFVLIDEIILIPEFVNLNCTYGDIVEVVHGDPKLRFSIRGSKVRLKPPELNKDRDVIISKKLSWILRHGATKVGLTYGRGGFLFLDDVLRLRDFSGITEADVQRVVENNKKQRFELSLDTASGRQKIRAFQGHSVKIEDLDLVPITDASEYPLVVHGTYWRNWDRIRQAGLSRMSRTHIHFAPGETGESGVISGMRNSVEVVIYVDLAAALRDGYKFFLSPNRVILTEGNTEGYLPPKYFTKVFQCQPREFLASHS</sequence>
<dbReference type="Gene3D" id="1.10.10.970">
    <property type="entry name" value="RNA 2'-phosphotransferase, Tpt1/KptA family, N-terminal domain"/>
    <property type="match status" value="1"/>
</dbReference>
<dbReference type="InterPro" id="IPR042081">
    <property type="entry name" value="RNA_2'-PTrans_C"/>
</dbReference>
<evidence type="ECO:0000256" key="4">
    <source>
        <dbReference type="ARBA" id="ARBA00022679"/>
    </source>
</evidence>
<dbReference type="InterPro" id="IPR002745">
    <property type="entry name" value="Ptrans_KptA/Tpt1"/>
</dbReference>
<protein>
    <recommendedName>
        <fullName evidence="3">2'-phosphotransferase</fullName>
        <ecNumber evidence="3">2.7.1.160</ecNumber>
    </recommendedName>
</protein>
<evidence type="ECO:0000313" key="7">
    <source>
        <dbReference type="EMBL" id="KAA0183594.1"/>
    </source>
</evidence>